<evidence type="ECO:0000313" key="2">
    <source>
        <dbReference type="Proteomes" id="UP000823941"/>
    </source>
</evidence>
<evidence type="ECO:0000313" key="1">
    <source>
        <dbReference type="EMBL" id="KAG7301762.1"/>
    </source>
</evidence>
<gene>
    <name evidence="1" type="ORF">JYU34_014760</name>
</gene>
<dbReference type="EMBL" id="JAHIBW010000019">
    <property type="protein sequence ID" value="KAG7301762.1"/>
    <property type="molecule type" value="Genomic_DNA"/>
</dbReference>
<sequence length="61" mass="7003">MLATHYTALRQFSFQCSIASALCRKRQQNIRDLSVAHTRLLIPTLTFNILSKIITSRARKV</sequence>
<organism evidence="1 2">
    <name type="scientific">Plutella xylostella</name>
    <name type="common">Diamondback moth</name>
    <name type="synonym">Plutella maculipennis</name>
    <dbReference type="NCBI Taxonomy" id="51655"/>
    <lineage>
        <taxon>Eukaryota</taxon>
        <taxon>Metazoa</taxon>
        <taxon>Ecdysozoa</taxon>
        <taxon>Arthropoda</taxon>
        <taxon>Hexapoda</taxon>
        <taxon>Insecta</taxon>
        <taxon>Pterygota</taxon>
        <taxon>Neoptera</taxon>
        <taxon>Endopterygota</taxon>
        <taxon>Lepidoptera</taxon>
        <taxon>Glossata</taxon>
        <taxon>Ditrysia</taxon>
        <taxon>Yponomeutoidea</taxon>
        <taxon>Plutellidae</taxon>
        <taxon>Plutella</taxon>
    </lineage>
</organism>
<comment type="caution">
    <text evidence="1">The sequence shown here is derived from an EMBL/GenBank/DDBJ whole genome shotgun (WGS) entry which is preliminary data.</text>
</comment>
<dbReference type="Proteomes" id="UP000823941">
    <property type="component" value="Chromosome 19"/>
</dbReference>
<reference evidence="1 2" key="1">
    <citation type="submission" date="2021-06" db="EMBL/GenBank/DDBJ databases">
        <title>A haploid diamondback moth (Plutella xylostella L.) genome assembly resolves 31 chromosomes and identifies a diamide resistance mutation.</title>
        <authorList>
            <person name="Ward C.M."/>
            <person name="Perry K.D."/>
            <person name="Baker G."/>
            <person name="Powis K."/>
            <person name="Heckel D.G."/>
            <person name="Baxter S.W."/>
        </authorList>
    </citation>
    <scope>NUCLEOTIDE SEQUENCE [LARGE SCALE GENOMIC DNA]</scope>
    <source>
        <strain evidence="1 2">LV</strain>
        <tissue evidence="1">Single pupa</tissue>
    </source>
</reference>
<name>A0ABQ7Q948_PLUXY</name>
<accession>A0ABQ7Q948</accession>
<keyword evidence="2" id="KW-1185">Reference proteome</keyword>
<proteinExistence type="predicted"/>
<protein>
    <submittedName>
        <fullName evidence="1">Uncharacterized protein</fullName>
    </submittedName>
</protein>